<dbReference type="Proteomes" id="UP000199656">
    <property type="component" value="Unassembled WGS sequence"/>
</dbReference>
<keyword evidence="1" id="KW-0472">Membrane</keyword>
<reference evidence="3" key="1">
    <citation type="submission" date="2016-10" db="EMBL/GenBank/DDBJ databases">
        <authorList>
            <person name="Varghese N."/>
            <person name="Submissions S."/>
        </authorList>
    </citation>
    <scope>NUCLEOTIDE SEQUENCE [LARGE SCALE GENOMIC DNA]</scope>
    <source>
        <strain evidence="3">DSM 23920</strain>
    </source>
</reference>
<keyword evidence="1" id="KW-1133">Transmembrane helix</keyword>
<evidence type="ECO:0000313" key="2">
    <source>
        <dbReference type="EMBL" id="SEA84107.1"/>
    </source>
</evidence>
<evidence type="ECO:0000313" key="3">
    <source>
        <dbReference type="Proteomes" id="UP000199656"/>
    </source>
</evidence>
<feature type="transmembrane region" description="Helical" evidence="1">
    <location>
        <begin position="174"/>
        <end position="194"/>
    </location>
</feature>
<dbReference type="OrthoDB" id="664873at2"/>
<name>A0A1H4EGW3_9BACT</name>
<dbReference type="RefSeq" id="WP_089763424.1">
    <property type="nucleotide sequence ID" value="NZ_BKAT01000031.1"/>
</dbReference>
<sequence>MRHNAHLTRTGPNGSEDLFVSDSLPFFWLTLIREKDLEQLSQSSTLRISGQTAITNGQATYPFMEECLPDRLKLYQDFIAYLDKQLLPGDEIELNLLPLADGNIPSFLQSLKEELQAMEMFDIEKIEGAYSNTDITALLGEGHFPGNDAGLYVQSFAPVEVTTAEEKVPDGPSLIAAIVIILAGIIILYVPWQGYRNDDINLAVTCCLLISLIILVYGCRQLLAAVRNRMVKKTLQP</sequence>
<feature type="transmembrane region" description="Helical" evidence="1">
    <location>
        <begin position="200"/>
        <end position="223"/>
    </location>
</feature>
<accession>A0A1H4EGW3</accession>
<organism evidence="2 3">
    <name type="scientific">Chitinophaga terrae</name>
    <name type="common">ex Kim and Jung 2007</name>
    <dbReference type="NCBI Taxonomy" id="408074"/>
    <lineage>
        <taxon>Bacteria</taxon>
        <taxon>Pseudomonadati</taxon>
        <taxon>Bacteroidota</taxon>
        <taxon>Chitinophagia</taxon>
        <taxon>Chitinophagales</taxon>
        <taxon>Chitinophagaceae</taxon>
        <taxon>Chitinophaga</taxon>
    </lineage>
</organism>
<keyword evidence="3" id="KW-1185">Reference proteome</keyword>
<keyword evidence="1" id="KW-0812">Transmembrane</keyword>
<dbReference type="EMBL" id="FNRL01000018">
    <property type="protein sequence ID" value="SEA84107.1"/>
    <property type="molecule type" value="Genomic_DNA"/>
</dbReference>
<evidence type="ECO:0000256" key="1">
    <source>
        <dbReference type="SAM" id="Phobius"/>
    </source>
</evidence>
<gene>
    <name evidence="2" type="ORF">SAMN05660909_03713</name>
</gene>
<proteinExistence type="predicted"/>
<dbReference type="STRING" id="408074.SAMN05660909_03713"/>
<dbReference type="AlphaFoldDB" id="A0A1H4EGW3"/>
<protein>
    <submittedName>
        <fullName evidence="2">Uncharacterized protein</fullName>
    </submittedName>
</protein>